<evidence type="ECO:0000313" key="1">
    <source>
        <dbReference type="EMBL" id="ETO73687.1"/>
    </source>
</evidence>
<sequence>CRIYRSTDCKARLAIQAAVEGYELVNSYTCVQPVSFATEIVDCTTAMKNPIDSLSTFDLTRPVHDVWRQVSSEFYPNDDLVYGDTSEKLGPRVVVCNFELP</sequence>
<protein>
    <submittedName>
        <fullName evidence="1">Uncharacterized protein</fullName>
    </submittedName>
</protein>
<dbReference type="Proteomes" id="UP000028582">
    <property type="component" value="Unassembled WGS sequence"/>
</dbReference>
<organism evidence="1 2">
    <name type="scientific">Phytophthora nicotianae P1976</name>
    <dbReference type="NCBI Taxonomy" id="1317066"/>
    <lineage>
        <taxon>Eukaryota</taxon>
        <taxon>Sar</taxon>
        <taxon>Stramenopiles</taxon>
        <taxon>Oomycota</taxon>
        <taxon>Peronosporomycetes</taxon>
        <taxon>Peronosporales</taxon>
        <taxon>Peronosporaceae</taxon>
        <taxon>Phytophthora</taxon>
    </lineage>
</organism>
<accession>A0A081A476</accession>
<proteinExistence type="predicted"/>
<dbReference type="AlphaFoldDB" id="A0A081A476"/>
<name>A0A081A476_PHYNI</name>
<reference evidence="1 2" key="1">
    <citation type="submission" date="2013-11" db="EMBL/GenBank/DDBJ databases">
        <title>The Genome Sequence of Phytophthora parasitica P1976.</title>
        <authorList>
            <consortium name="The Broad Institute Genomics Platform"/>
            <person name="Russ C."/>
            <person name="Tyler B."/>
            <person name="Panabieres F."/>
            <person name="Shan W."/>
            <person name="Tripathy S."/>
            <person name="Grunwald N."/>
            <person name="Machado M."/>
            <person name="Johnson C.S."/>
            <person name="Walker B."/>
            <person name="Young S."/>
            <person name="Zeng Q."/>
            <person name="Gargeya S."/>
            <person name="Fitzgerald M."/>
            <person name="Haas B."/>
            <person name="Abouelleil A."/>
            <person name="Allen A.W."/>
            <person name="Alvarado L."/>
            <person name="Arachchi H.M."/>
            <person name="Berlin A.M."/>
            <person name="Chapman S.B."/>
            <person name="Gainer-Dewar J."/>
            <person name="Goldberg J."/>
            <person name="Griggs A."/>
            <person name="Gujja S."/>
            <person name="Hansen M."/>
            <person name="Howarth C."/>
            <person name="Imamovic A."/>
            <person name="Ireland A."/>
            <person name="Larimer J."/>
            <person name="McCowan C."/>
            <person name="Murphy C."/>
            <person name="Pearson M."/>
            <person name="Poon T.W."/>
            <person name="Priest M."/>
            <person name="Roberts A."/>
            <person name="Saif S."/>
            <person name="Shea T."/>
            <person name="Sisk P."/>
            <person name="Sykes S."/>
            <person name="Wortman J."/>
            <person name="Nusbaum C."/>
            <person name="Birren B."/>
        </authorList>
    </citation>
    <scope>NUCLEOTIDE SEQUENCE [LARGE SCALE GENOMIC DNA]</scope>
    <source>
        <strain evidence="1 2">P1976</strain>
    </source>
</reference>
<gene>
    <name evidence="1" type="ORF">F444_10394</name>
</gene>
<comment type="caution">
    <text evidence="1">The sequence shown here is derived from an EMBL/GenBank/DDBJ whole genome shotgun (WGS) entry which is preliminary data.</text>
</comment>
<feature type="non-terminal residue" evidence="1">
    <location>
        <position position="1"/>
    </location>
</feature>
<dbReference type="EMBL" id="ANJA01001855">
    <property type="protein sequence ID" value="ETO73687.1"/>
    <property type="molecule type" value="Genomic_DNA"/>
</dbReference>
<evidence type="ECO:0000313" key="2">
    <source>
        <dbReference type="Proteomes" id="UP000028582"/>
    </source>
</evidence>